<reference evidence="3" key="1">
    <citation type="journal article" date="2019" name="Int. J. Syst. Evol. Microbiol.">
        <title>The Global Catalogue of Microorganisms (GCM) 10K type strain sequencing project: providing services to taxonomists for standard genome sequencing and annotation.</title>
        <authorList>
            <consortium name="The Broad Institute Genomics Platform"/>
            <consortium name="The Broad Institute Genome Sequencing Center for Infectious Disease"/>
            <person name="Wu L."/>
            <person name="Ma J."/>
        </authorList>
    </citation>
    <scope>NUCLEOTIDE SEQUENCE [LARGE SCALE GENOMIC DNA]</scope>
    <source>
        <strain evidence="3">JCM 18423</strain>
    </source>
</reference>
<comment type="caution">
    <text evidence="2">The sequence shown here is derived from an EMBL/GenBank/DDBJ whole genome shotgun (WGS) entry which is preliminary data.</text>
</comment>
<evidence type="ECO:0000259" key="1">
    <source>
        <dbReference type="SMART" id="SM00989"/>
    </source>
</evidence>
<gene>
    <name evidence="2" type="ORF">GCM10023337_19090</name>
</gene>
<dbReference type="InterPro" id="IPR004096">
    <property type="entry name" value="V4R"/>
</dbReference>
<dbReference type="Proteomes" id="UP001500227">
    <property type="component" value="Unassembled WGS sequence"/>
</dbReference>
<dbReference type="SMART" id="SM00989">
    <property type="entry name" value="V4R"/>
    <property type="match status" value="1"/>
</dbReference>
<keyword evidence="3" id="KW-1185">Reference proteome</keyword>
<dbReference type="InterPro" id="IPR024096">
    <property type="entry name" value="NO_sig/Golgi_transp_ligand-bd"/>
</dbReference>
<dbReference type="PANTHER" id="PTHR35090:SF1">
    <property type="entry name" value="SLR0144 PROTEIN"/>
    <property type="match status" value="1"/>
</dbReference>
<dbReference type="Gene3D" id="3.30.1380.20">
    <property type="entry name" value="Trafficking protein particle complex subunit 3"/>
    <property type="match status" value="1"/>
</dbReference>
<proteinExistence type="predicted"/>
<accession>A0ABP9M9X0</accession>
<evidence type="ECO:0000313" key="3">
    <source>
        <dbReference type="Proteomes" id="UP001500227"/>
    </source>
</evidence>
<name>A0ABP9M9X0_9BURK</name>
<protein>
    <recommendedName>
        <fullName evidence="1">4-vinyl reductase 4VR domain-containing protein</fullName>
    </recommendedName>
</protein>
<evidence type="ECO:0000313" key="2">
    <source>
        <dbReference type="EMBL" id="GAA5092177.1"/>
    </source>
</evidence>
<dbReference type="EMBL" id="BAABKD010000011">
    <property type="protein sequence ID" value="GAA5092177.1"/>
    <property type="molecule type" value="Genomic_DNA"/>
</dbReference>
<organism evidence="2 3">
    <name type="scientific">Paenalcaligenes hermetiae</name>
    <dbReference type="NCBI Taxonomy" id="1157987"/>
    <lineage>
        <taxon>Bacteria</taxon>
        <taxon>Pseudomonadati</taxon>
        <taxon>Pseudomonadota</taxon>
        <taxon>Betaproteobacteria</taxon>
        <taxon>Burkholderiales</taxon>
        <taxon>Alcaligenaceae</taxon>
        <taxon>Paenalcaligenes</taxon>
    </lineage>
</organism>
<feature type="domain" description="4-vinyl reductase 4VR" evidence="1">
    <location>
        <begin position="101"/>
        <end position="165"/>
    </location>
</feature>
<dbReference type="SUPFAM" id="SSF111126">
    <property type="entry name" value="Ligand-binding domain in the NO signalling and Golgi transport"/>
    <property type="match status" value="1"/>
</dbReference>
<dbReference type="PANTHER" id="PTHR35090">
    <property type="entry name" value="DNA-DIRECTED RNA POLYMERASE SUBUNIT I"/>
    <property type="match status" value="1"/>
</dbReference>
<sequence length="169" mass="19052">MDLIERMIWDTKNGQILDEERRYVMLRADVLMGIFNQLPDAERQQALHSFMNSVKAHGSNSVAAYWLAINKNPQVLLDTMIRISAQLGWGAWQICKYTPQELTIEVINSPFAKASIVSQTPVCTPILGIMESMGSFIFNGPVQVLEHFCHAQPNHSKSCLFIIKPVAHV</sequence>
<dbReference type="RefSeq" id="WP_345371386.1">
    <property type="nucleotide sequence ID" value="NZ_BAABKD010000011.1"/>
</dbReference>